<dbReference type="Proteomes" id="UP001152795">
    <property type="component" value="Unassembled WGS sequence"/>
</dbReference>
<protein>
    <submittedName>
        <fullName evidence="2">E3 SUMO- ligase KIAA1586-like</fullName>
    </submittedName>
</protein>
<keyword evidence="3" id="KW-1185">Reference proteome</keyword>
<gene>
    <name evidence="2" type="ORF">PACLA_8A041614</name>
    <name evidence="1" type="ORF">PACLA_8A047205</name>
</gene>
<comment type="caution">
    <text evidence="2">The sequence shown here is derived from an EMBL/GenBank/DDBJ whole genome shotgun (WGS) entry which is preliminary data.</text>
</comment>
<organism evidence="2 3">
    <name type="scientific">Paramuricea clavata</name>
    <name type="common">Red gorgonian</name>
    <name type="synonym">Violescent sea-whip</name>
    <dbReference type="NCBI Taxonomy" id="317549"/>
    <lineage>
        <taxon>Eukaryota</taxon>
        <taxon>Metazoa</taxon>
        <taxon>Cnidaria</taxon>
        <taxon>Anthozoa</taxon>
        <taxon>Octocorallia</taxon>
        <taxon>Malacalcyonacea</taxon>
        <taxon>Plexauridae</taxon>
        <taxon>Paramuricea</taxon>
    </lineage>
</organism>
<sequence>MPLLAAKPCFRGMQNPKSTKGQNRNLGHQVKNKKISFNVFVGKRGIACTRKWSKAGYVPSLQNTIINGLLLKSTAPVNTSEVEDLVQKLRETYFSISPDEMTDVTTEKQLGICVVYFDQQRVQPVSRFFDMVEVEQATAAGLYGVIKSLFEEKKIPITNIVGYSSDNTNVMFGENQSVVALLKKDAPYVFAMKCSCHMIHMCASYACLKMSMTLEDLCRNIYSYFSRSSLRQKEFQEFQEFVKAEPHKLLGIGQTRWLSLEACVRRVLEQWDALRLFFTSVVNETKDPSYTTESILKGLSNKYS</sequence>
<dbReference type="PANTHER" id="PTHR37162:SF1">
    <property type="entry name" value="BED-TYPE DOMAIN-CONTAINING PROTEIN"/>
    <property type="match status" value="1"/>
</dbReference>
<dbReference type="SUPFAM" id="SSF53098">
    <property type="entry name" value="Ribonuclease H-like"/>
    <property type="match status" value="1"/>
</dbReference>
<dbReference type="EMBL" id="CACRXK020000129">
    <property type="protein sequence ID" value="CAB3978632.1"/>
    <property type="molecule type" value="Genomic_DNA"/>
</dbReference>
<evidence type="ECO:0000313" key="1">
    <source>
        <dbReference type="EMBL" id="CAB3978632.1"/>
    </source>
</evidence>
<dbReference type="GO" id="GO:0016874">
    <property type="term" value="F:ligase activity"/>
    <property type="evidence" value="ECO:0007669"/>
    <property type="project" value="UniProtKB-KW"/>
</dbReference>
<accession>A0A7D9HCL6</accession>
<dbReference type="PANTHER" id="PTHR37162">
    <property type="entry name" value="HAT FAMILY DIMERISATION DOMAINCONTAINING PROTEIN-RELATED"/>
    <property type="match status" value="1"/>
</dbReference>
<dbReference type="OrthoDB" id="5984408at2759"/>
<evidence type="ECO:0000313" key="3">
    <source>
        <dbReference type="Proteomes" id="UP001152795"/>
    </source>
</evidence>
<keyword evidence="2" id="KW-0436">Ligase</keyword>
<name>A0A7D9HCL6_PARCT</name>
<proteinExistence type="predicted"/>
<dbReference type="AlphaFoldDB" id="A0A7D9HCL6"/>
<dbReference type="EMBL" id="CACRXK020004836">
    <property type="protein sequence ID" value="CAB4004219.1"/>
    <property type="molecule type" value="Genomic_DNA"/>
</dbReference>
<dbReference type="InterPro" id="IPR012337">
    <property type="entry name" value="RNaseH-like_sf"/>
</dbReference>
<reference evidence="2" key="1">
    <citation type="submission" date="2020-04" db="EMBL/GenBank/DDBJ databases">
        <authorList>
            <person name="Alioto T."/>
            <person name="Alioto T."/>
            <person name="Gomez Garrido J."/>
        </authorList>
    </citation>
    <scope>NUCLEOTIDE SEQUENCE</scope>
    <source>
        <strain evidence="2">A484AB</strain>
    </source>
</reference>
<evidence type="ECO:0000313" key="2">
    <source>
        <dbReference type="EMBL" id="CAB4004219.1"/>
    </source>
</evidence>